<keyword evidence="3" id="KW-1003">Cell membrane</keyword>
<dbReference type="Proteomes" id="UP000176609">
    <property type="component" value="Unassembled WGS sequence"/>
</dbReference>
<sequence>MSEFFQGNPLLLIYNGKAIENHLRQAKISHEELEATVREHGVKNISKVDMAVLEVDGNISILSNNFHQRSIKRRKVHKEITKNQ</sequence>
<evidence type="ECO:0000313" key="9">
    <source>
        <dbReference type="Proteomes" id="UP000176609"/>
    </source>
</evidence>
<evidence type="ECO:0000256" key="5">
    <source>
        <dbReference type="ARBA" id="ARBA00022989"/>
    </source>
</evidence>
<dbReference type="Gene3D" id="3.30.240.20">
    <property type="entry name" value="bsu07140 like domains"/>
    <property type="match status" value="1"/>
</dbReference>
<evidence type="ECO:0000256" key="2">
    <source>
        <dbReference type="ARBA" id="ARBA00006448"/>
    </source>
</evidence>
<evidence type="ECO:0000256" key="3">
    <source>
        <dbReference type="ARBA" id="ARBA00022475"/>
    </source>
</evidence>
<gene>
    <name evidence="8" type="ORF">A2960_04515</name>
</gene>
<dbReference type="AlphaFoldDB" id="A0A1F6ANY3"/>
<keyword evidence="4" id="KW-0812">Transmembrane</keyword>
<comment type="caution">
    <text evidence="8">The sequence shown here is derived from an EMBL/GenBank/DDBJ whole genome shotgun (WGS) entry which is preliminary data.</text>
</comment>
<accession>A0A1F6ANY3</accession>
<evidence type="ECO:0000256" key="4">
    <source>
        <dbReference type="ARBA" id="ARBA00022692"/>
    </source>
</evidence>
<organism evidence="8 9">
    <name type="scientific">Candidatus Gottesmanbacteria bacterium RIFCSPLOWO2_01_FULL_39_12b</name>
    <dbReference type="NCBI Taxonomy" id="1798388"/>
    <lineage>
        <taxon>Bacteria</taxon>
        <taxon>Candidatus Gottesmaniibacteriota</taxon>
    </lineage>
</organism>
<reference evidence="8 9" key="1">
    <citation type="journal article" date="2016" name="Nat. Commun.">
        <title>Thousands of microbial genomes shed light on interconnected biogeochemical processes in an aquifer system.</title>
        <authorList>
            <person name="Anantharaman K."/>
            <person name="Brown C.T."/>
            <person name="Hug L.A."/>
            <person name="Sharon I."/>
            <person name="Castelle C.J."/>
            <person name="Probst A.J."/>
            <person name="Thomas B.C."/>
            <person name="Singh A."/>
            <person name="Wilkins M.J."/>
            <person name="Karaoz U."/>
            <person name="Brodie E.L."/>
            <person name="Williams K.H."/>
            <person name="Hubbard S.S."/>
            <person name="Banfield J.F."/>
        </authorList>
    </citation>
    <scope>NUCLEOTIDE SEQUENCE [LARGE SCALE GENOMIC DNA]</scope>
</reference>
<keyword evidence="5" id="KW-1133">Transmembrane helix</keyword>
<evidence type="ECO:0000313" key="8">
    <source>
        <dbReference type="EMBL" id="OGG26212.1"/>
    </source>
</evidence>
<feature type="domain" description="YetF C-terminal" evidence="7">
    <location>
        <begin position="2"/>
        <end position="71"/>
    </location>
</feature>
<name>A0A1F6ANY3_9BACT</name>
<keyword evidence="6" id="KW-0472">Membrane</keyword>
<dbReference type="InterPro" id="IPR023090">
    <property type="entry name" value="UPF0702_alpha/beta_dom_sf"/>
</dbReference>
<proteinExistence type="inferred from homology"/>
<comment type="similarity">
    <text evidence="2">Belongs to the UPF0702 family.</text>
</comment>
<dbReference type="EMBL" id="MFJR01000012">
    <property type="protein sequence ID" value="OGG26212.1"/>
    <property type="molecule type" value="Genomic_DNA"/>
</dbReference>
<evidence type="ECO:0000256" key="6">
    <source>
        <dbReference type="ARBA" id="ARBA00023136"/>
    </source>
</evidence>
<dbReference type="PANTHER" id="PTHR34582:SF6">
    <property type="entry name" value="UPF0702 TRANSMEMBRANE PROTEIN YCAP"/>
    <property type="match status" value="1"/>
</dbReference>
<evidence type="ECO:0000256" key="1">
    <source>
        <dbReference type="ARBA" id="ARBA00004651"/>
    </source>
</evidence>
<protein>
    <recommendedName>
        <fullName evidence="7">YetF C-terminal domain-containing protein</fullName>
    </recommendedName>
</protein>
<dbReference type="GO" id="GO:0005886">
    <property type="term" value="C:plasma membrane"/>
    <property type="evidence" value="ECO:0007669"/>
    <property type="project" value="UniProtKB-SubCell"/>
</dbReference>
<dbReference type="PANTHER" id="PTHR34582">
    <property type="entry name" value="UPF0702 TRANSMEMBRANE PROTEIN YCAP"/>
    <property type="match status" value="1"/>
</dbReference>
<dbReference type="InterPro" id="IPR007353">
    <property type="entry name" value="DUF421"/>
</dbReference>
<evidence type="ECO:0000259" key="7">
    <source>
        <dbReference type="Pfam" id="PF04239"/>
    </source>
</evidence>
<comment type="subcellular location">
    <subcellularLocation>
        <location evidence="1">Cell membrane</location>
        <topology evidence="1">Multi-pass membrane protein</topology>
    </subcellularLocation>
</comment>
<dbReference type="Pfam" id="PF04239">
    <property type="entry name" value="DUF421"/>
    <property type="match status" value="1"/>
</dbReference>